<evidence type="ECO:0000256" key="1">
    <source>
        <dbReference type="ARBA" id="ARBA00023002"/>
    </source>
</evidence>
<dbReference type="InterPro" id="IPR002347">
    <property type="entry name" value="SDR_fam"/>
</dbReference>
<dbReference type="FunFam" id="3.40.50.720:FF:000084">
    <property type="entry name" value="Short-chain dehydrogenase reductase"/>
    <property type="match status" value="1"/>
</dbReference>
<dbReference type="PANTHER" id="PTHR43975">
    <property type="entry name" value="ZGC:101858"/>
    <property type="match status" value="1"/>
</dbReference>
<keyword evidence="1" id="KW-0560">Oxidoreductase</keyword>
<accession>A0AAN9G0Z1</accession>
<feature type="domain" description="Ketoreductase" evidence="3">
    <location>
        <begin position="7"/>
        <end position="188"/>
    </location>
</feature>
<evidence type="ECO:0000259" key="3">
    <source>
        <dbReference type="SMART" id="SM00822"/>
    </source>
</evidence>
<dbReference type="GO" id="GO:0006629">
    <property type="term" value="P:lipid metabolic process"/>
    <property type="evidence" value="ECO:0007669"/>
    <property type="project" value="UniProtKB-ARBA"/>
</dbReference>
<reference evidence="4 5" key="1">
    <citation type="submission" date="2024-02" db="EMBL/GenBank/DDBJ databases">
        <title>Chromosome-scale genome assembly of the rough periwinkle Littorina saxatilis.</title>
        <authorList>
            <person name="De Jode A."/>
            <person name="Faria R."/>
            <person name="Formenti G."/>
            <person name="Sims Y."/>
            <person name="Smith T.P."/>
            <person name="Tracey A."/>
            <person name="Wood J.M.D."/>
            <person name="Zagrodzka Z.B."/>
            <person name="Johannesson K."/>
            <person name="Butlin R.K."/>
            <person name="Leder E.H."/>
        </authorList>
    </citation>
    <scope>NUCLEOTIDE SEQUENCE [LARGE SCALE GENOMIC DNA]</scope>
    <source>
        <strain evidence="4">Snail1</strain>
        <tissue evidence="4">Muscle</tissue>
    </source>
</reference>
<dbReference type="EMBL" id="JBAMIC010000024">
    <property type="protein sequence ID" value="KAK7090752.1"/>
    <property type="molecule type" value="Genomic_DNA"/>
</dbReference>
<dbReference type="PRINTS" id="PR00081">
    <property type="entry name" value="GDHRDH"/>
</dbReference>
<feature type="compositionally biased region" description="Polar residues" evidence="2">
    <location>
        <begin position="275"/>
        <end position="286"/>
    </location>
</feature>
<dbReference type="PANTHER" id="PTHR43975:SF2">
    <property type="entry name" value="EG:BACR7A4.14 PROTEIN-RELATED"/>
    <property type="match status" value="1"/>
</dbReference>
<gene>
    <name evidence="4" type="ORF">V1264_010511</name>
</gene>
<dbReference type="SMART" id="SM00822">
    <property type="entry name" value="PKS_KR"/>
    <property type="match status" value="1"/>
</dbReference>
<dbReference type="Proteomes" id="UP001374579">
    <property type="component" value="Unassembled WGS sequence"/>
</dbReference>
<dbReference type="GO" id="GO:0016491">
    <property type="term" value="F:oxidoreductase activity"/>
    <property type="evidence" value="ECO:0007669"/>
    <property type="project" value="UniProtKB-KW"/>
</dbReference>
<dbReference type="Pfam" id="PF13561">
    <property type="entry name" value="adh_short_C2"/>
    <property type="match status" value="1"/>
</dbReference>
<dbReference type="Gene3D" id="3.40.50.720">
    <property type="entry name" value="NAD(P)-binding Rossmann-like Domain"/>
    <property type="match status" value="1"/>
</dbReference>
<dbReference type="InterPro" id="IPR020904">
    <property type="entry name" value="Sc_DH/Rdtase_CS"/>
</dbReference>
<evidence type="ECO:0000313" key="5">
    <source>
        <dbReference type="Proteomes" id="UP001374579"/>
    </source>
</evidence>
<feature type="compositionally biased region" description="Basic and acidic residues" evidence="2">
    <location>
        <begin position="295"/>
        <end position="305"/>
    </location>
</feature>
<evidence type="ECO:0000313" key="4">
    <source>
        <dbReference type="EMBL" id="KAK7090752.1"/>
    </source>
</evidence>
<dbReference type="InterPro" id="IPR036291">
    <property type="entry name" value="NAD(P)-bd_dom_sf"/>
</dbReference>
<comment type="caution">
    <text evidence="4">The sequence shown here is derived from an EMBL/GenBank/DDBJ whole genome shotgun (WGS) entry which is preliminary data.</text>
</comment>
<feature type="region of interest" description="Disordered" evidence="2">
    <location>
        <begin position="274"/>
        <end position="305"/>
    </location>
</feature>
<name>A0AAN9G0Z1_9CAEN</name>
<protein>
    <recommendedName>
        <fullName evidence="3">Ketoreductase domain-containing protein</fullName>
    </recommendedName>
</protein>
<proteinExistence type="predicted"/>
<sequence>MESLSNKVILITGASTGIGGHTAKMLSKFKPRLALVARSADKLKDVQTQCQEAGCGKGNVITLTADLGKQEDLSRVIADTVKAFGQLDVLVNNAAAFVYNDVETTTPESFDRTMAVNIRAPFFLSQAAMPHLRKTSGSIINISSVAGMRPFTEAAAYGVSKAALDHFTRTLALELAPSGVRVNAITVGGTTTDTQAEMMKAMGTELVDTTASTKLQPLGGFCSMEDIGKVVTFLASDLSAAMTGTCLPVDRGFSLVSPALPDEVLERLSAMKNIGDTNPMSTQQRTEQMKAMAQAKKDGNKPSES</sequence>
<keyword evidence="5" id="KW-1185">Reference proteome</keyword>
<organism evidence="4 5">
    <name type="scientific">Littorina saxatilis</name>
    <dbReference type="NCBI Taxonomy" id="31220"/>
    <lineage>
        <taxon>Eukaryota</taxon>
        <taxon>Metazoa</taxon>
        <taxon>Spiralia</taxon>
        <taxon>Lophotrochozoa</taxon>
        <taxon>Mollusca</taxon>
        <taxon>Gastropoda</taxon>
        <taxon>Caenogastropoda</taxon>
        <taxon>Littorinimorpha</taxon>
        <taxon>Littorinoidea</taxon>
        <taxon>Littorinidae</taxon>
        <taxon>Littorina</taxon>
    </lineage>
</organism>
<dbReference type="PRINTS" id="PR00080">
    <property type="entry name" value="SDRFAMILY"/>
</dbReference>
<dbReference type="PROSITE" id="PS00061">
    <property type="entry name" value="ADH_SHORT"/>
    <property type="match status" value="1"/>
</dbReference>
<dbReference type="AlphaFoldDB" id="A0AAN9G0Z1"/>
<dbReference type="InterPro" id="IPR057326">
    <property type="entry name" value="KR_dom"/>
</dbReference>
<dbReference type="SUPFAM" id="SSF51735">
    <property type="entry name" value="NAD(P)-binding Rossmann-fold domains"/>
    <property type="match status" value="1"/>
</dbReference>
<evidence type="ECO:0000256" key="2">
    <source>
        <dbReference type="SAM" id="MobiDB-lite"/>
    </source>
</evidence>